<dbReference type="SMART" id="SM00220">
    <property type="entry name" value="S_TKc"/>
    <property type="match status" value="1"/>
</dbReference>
<gene>
    <name evidence="9" type="ORF">DXV75_03350</name>
</gene>
<dbReference type="SMART" id="SM00331">
    <property type="entry name" value="PP2C_SIG"/>
    <property type="match status" value="1"/>
</dbReference>
<dbReference type="Gene3D" id="3.30.200.20">
    <property type="entry name" value="Phosphorylase Kinase, domain 1"/>
    <property type="match status" value="1"/>
</dbReference>
<organism evidence="9 10">
    <name type="scientific">Alteromonas aestuariivivens</name>
    <dbReference type="NCBI Taxonomy" id="1938339"/>
    <lineage>
        <taxon>Bacteria</taxon>
        <taxon>Pseudomonadati</taxon>
        <taxon>Pseudomonadota</taxon>
        <taxon>Gammaproteobacteria</taxon>
        <taxon>Alteromonadales</taxon>
        <taxon>Alteromonadaceae</taxon>
        <taxon>Alteromonas/Salinimonas group</taxon>
        <taxon>Alteromonas</taxon>
    </lineage>
</organism>
<dbReference type="AlphaFoldDB" id="A0A3D8MC10"/>
<evidence type="ECO:0000313" key="9">
    <source>
        <dbReference type="EMBL" id="RDV28016.1"/>
    </source>
</evidence>
<keyword evidence="10" id="KW-1185">Reference proteome</keyword>
<dbReference type="SUPFAM" id="SSF56112">
    <property type="entry name" value="Protein kinase-like (PK-like)"/>
    <property type="match status" value="1"/>
</dbReference>
<dbReference type="InterPro" id="IPR000719">
    <property type="entry name" value="Prot_kinase_dom"/>
</dbReference>
<dbReference type="InterPro" id="IPR008266">
    <property type="entry name" value="Tyr_kinase_AS"/>
</dbReference>
<name>A0A3D8MC10_9ALTE</name>
<dbReference type="InterPro" id="IPR001932">
    <property type="entry name" value="PPM-type_phosphatase-like_dom"/>
</dbReference>
<evidence type="ECO:0000256" key="1">
    <source>
        <dbReference type="ARBA" id="ARBA00022527"/>
    </source>
</evidence>
<dbReference type="Pfam" id="PF13672">
    <property type="entry name" value="PP2C_2"/>
    <property type="match status" value="1"/>
</dbReference>
<dbReference type="PANTHER" id="PTHR24351">
    <property type="entry name" value="RIBOSOMAL PROTEIN S6 KINASE"/>
    <property type="match status" value="1"/>
</dbReference>
<reference evidence="10" key="1">
    <citation type="submission" date="2018-08" db="EMBL/GenBank/DDBJ databases">
        <authorList>
            <person name="Zhang J."/>
            <person name="Du Z.-J."/>
        </authorList>
    </citation>
    <scope>NUCLEOTIDE SEQUENCE [LARGE SCALE GENOMIC DNA]</scope>
    <source>
        <strain evidence="10">KCTC 52655</strain>
    </source>
</reference>
<dbReference type="PROSITE" id="PS00109">
    <property type="entry name" value="PROTEIN_KINASE_TYR"/>
    <property type="match status" value="1"/>
</dbReference>
<sequence>MLSLSIGQFSSAGEKSENQDCYGAVLPAGSSLFTKGAVAAVADGISSSSVSAIASQTAVKSFLEDYYCTSDAWTVGHAARQVLNAINSWLCAQTRQGPWQGETEKGYVCTFSAVVFRHCRAYLFHAGDTRIYRVRKMGSTPTLEQLTRDHRVWGSGQQSYLGNALGMSESLQLDEIQLPLVEGDYFILASDGVYDFVSPSALRDITAKGEEELSRLAQSLVQQAFDNGSTDNLTVQIIRVDKLPETGFDVLGGAEELPIPAVMSPGDELDGYRVQKVLYSSARSHVYRVEDIASGHTLALKAPSIEMGDSDHHLEQLLMEEWIARRIHSAHVVSAPKGERPRTALYTLSECLQGVTLGQWLNDNPSPSLDRIRDIIEQVARGLMALHRSDILHQDIRPENLMIDEHGLVKIIDLGAARIGGVSEWQPDSNGGIPGTAIYAAPEYFVGAGGSSQSDLYSLAVLAYYLLSGEYPYGTQVARCHTLAAQRKLRYRTVLDPKRNIPFWVDDTLRKATHINPLKRYEELSEFVYDLRHPNPKYVNRQRPPLLERNPVRFWQGVSGVLLLVICVLIIDRAGGVL</sequence>
<dbReference type="Pfam" id="PF00069">
    <property type="entry name" value="Pkinase"/>
    <property type="match status" value="1"/>
</dbReference>
<keyword evidence="6" id="KW-1133">Transmembrane helix</keyword>
<dbReference type="GO" id="GO:0005524">
    <property type="term" value="F:ATP binding"/>
    <property type="evidence" value="ECO:0007669"/>
    <property type="project" value="UniProtKB-KW"/>
</dbReference>
<evidence type="ECO:0000256" key="6">
    <source>
        <dbReference type="SAM" id="Phobius"/>
    </source>
</evidence>
<dbReference type="GO" id="GO:0004674">
    <property type="term" value="F:protein serine/threonine kinase activity"/>
    <property type="evidence" value="ECO:0007669"/>
    <property type="project" value="UniProtKB-KW"/>
</dbReference>
<keyword evidence="1" id="KW-0723">Serine/threonine-protein kinase</keyword>
<dbReference type="RefSeq" id="WP_115591935.1">
    <property type="nucleotide sequence ID" value="NZ_QRHA01000002.1"/>
</dbReference>
<dbReference type="Gene3D" id="3.60.40.10">
    <property type="entry name" value="PPM-type phosphatase domain"/>
    <property type="match status" value="1"/>
</dbReference>
<feature type="transmembrane region" description="Helical" evidence="6">
    <location>
        <begin position="554"/>
        <end position="571"/>
    </location>
</feature>
<keyword evidence="4 9" id="KW-0418">Kinase</keyword>
<keyword evidence="6" id="KW-0472">Membrane</keyword>
<dbReference type="InterPro" id="IPR011009">
    <property type="entry name" value="Kinase-like_dom_sf"/>
</dbReference>
<evidence type="ECO:0000259" key="7">
    <source>
        <dbReference type="PROSITE" id="PS50011"/>
    </source>
</evidence>
<feature type="domain" description="Protein kinase" evidence="7">
    <location>
        <begin position="272"/>
        <end position="536"/>
    </location>
</feature>
<keyword evidence="2" id="KW-0808">Transferase</keyword>
<dbReference type="OrthoDB" id="9801841at2"/>
<dbReference type="SUPFAM" id="SSF81606">
    <property type="entry name" value="PP2C-like"/>
    <property type="match status" value="1"/>
</dbReference>
<keyword evidence="6" id="KW-0812">Transmembrane</keyword>
<keyword evidence="3" id="KW-0547">Nucleotide-binding</keyword>
<protein>
    <submittedName>
        <fullName evidence="9">Bifunctional protein-serine/threonine kinase/phosphatase</fullName>
    </submittedName>
</protein>
<keyword evidence="5" id="KW-0067">ATP-binding</keyword>
<dbReference type="SMART" id="SM00332">
    <property type="entry name" value="PP2Cc"/>
    <property type="match status" value="1"/>
</dbReference>
<dbReference type="EMBL" id="QRHA01000002">
    <property type="protein sequence ID" value="RDV28016.1"/>
    <property type="molecule type" value="Genomic_DNA"/>
</dbReference>
<accession>A0A3D8MC10</accession>
<dbReference type="InterPro" id="IPR036457">
    <property type="entry name" value="PPM-type-like_dom_sf"/>
</dbReference>
<comment type="caution">
    <text evidence="9">The sequence shown here is derived from an EMBL/GenBank/DDBJ whole genome shotgun (WGS) entry which is preliminary data.</text>
</comment>
<evidence type="ECO:0000256" key="3">
    <source>
        <dbReference type="ARBA" id="ARBA00022741"/>
    </source>
</evidence>
<evidence type="ECO:0000313" key="10">
    <source>
        <dbReference type="Proteomes" id="UP000256561"/>
    </source>
</evidence>
<evidence type="ECO:0000256" key="4">
    <source>
        <dbReference type="ARBA" id="ARBA00022777"/>
    </source>
</evidence>
<dbReference type="CDD" id="cd14014">
    <property type="entry name" value="STKc_PknB_like"/>
    <property type="match status" value="1"/>
</dbReference>
<dbReference type="Gene3D" id="1.10.510.10">
    <property type="entry name" value="Transferase(Phosphotransferase) domain 1"/>
    <property type="match status" value="1"/>
</dbReference>
<dbReference type="CDD" id="cd00143">
    <property type="entry name" value="PP2Cc"/>
    <property type="match status" value="1"/>
</dbReference>
<dbReference type="PROSITE" id="PS51746">
    <property type="entry name" value="PPM_2"/>
    <property type="match status" value="1"/>
</dbReference>
<evidence type="ECO:0000256" key="5">
    <source>
        <dbReference type="ARBA" id="ARBA00022840"/>
    </source>
</evidence>
<proteinExistence type="predicted"/>
<evidence type="ECO:0000256" key="2">
    <source>
        <dbReference type="ARBA" id="ARBA00022679"/>
    </source>
</evidence>
<dbReference type="Proteomes" id="UP000256561">
    <property type="component" value="Unassembled WGS sequence"/>
</dbReference>
<feature type="domain" description="PPM-type phosphatase" evidence="8">
    <location>
        <begin position="5"/>
        <end position="240"/>
    </location>
</feature>
<dbReference type="PROSITE" id="PS50011">
    <property type="entry name" value="PROTEIN_KINASE_DOM"/>
    <property type="match status" value="1"/>
</dbReference>
<evidence type="ECO:0000259" key="8">
    <source>
        <dbReference type="PROSITE" id="PS51746"/>
    </source>
</evidence>